<sequence>MPDPKTDDDATRVANDAARVAPPIPPSFTPQQAGDRPGADGAIAVGDAAPGVSSANPDASGIPVATPGTGIPVGERISEPRIRRQSSREVPVSGGSTPPPIPPRPVPPRGNQPPQSIPPRSTTGRASGMNAARVPAQPRPGQARPGTIRPGSQHHQPAAPVRPGPAGPRGPQAPPPAGPGYGRPQLSSPAGRPRRKVPLKFIAILVLLALIAWPIGLLIWANGKIQHVEALSGAEDTPGTTYLLAGSDARGSGGVNDMTTGARTDTILLLHKPQSGPTALISLPRDTLAEIEGVGANKLNAAFSFGGAPLLVKTVENLSGLTVDHYAEVGFGGVSDIVDAVGGVELCYKEKVDDWRSKLKWPGGCHEADGQTALAFARMRYSDREGDIGRAKRQRQVIGKVGQAIKDPGLIVNPFRQVAVVNAGLGSLTVDNDTDIIDLAGLALAFQSANGEDGVTGTPPIASLGYDPGNGAGSTVLLGPEDAVAKFWTDLREGKLPPGEVNSLTQ</sequence>
<keyword evidence="3" id="KW-0472">Membrane</keyword>
<evidence type="ECO:0000256" key="1">
    <source>
        <dbReference type="ARBA" id="ARBA00006068"/>
    </source>
</evidence>
<evidence type="ECO:0000313" key="6">
    <source>
        <dbReference type="Proteomes" id="UP001501094"/>
    </source>
</evidence>
<keyword evidence="6" id="KW-1185">Reference proteome</keyword>
<keyword evidence="3" id="KW-1133">Transmembrane helix</keyword>
<dbReference type="InterPro" id="IPR004474">
    <property type="entry name" value="LytR_CpsA_psr"/>
</dbReference>
<dbReference type="PANTHER" id="PTHR33392">
    <property type="entry name" value="POLYISOPRENYL-TEICHOIC ACID--PEPTIDOGLYCAN TEICHOIC ACID TRANSFERASE TAGU"/>
    <property type="match status" value="1"/>
</dbReference>
<dbReference type="RefSeq" id="WP_344101993.1">
    <property type="nucleotide sequence ID" value="NZ_BAAANL010000003.1"/>
</dbReference>
<gene>
    <name evidence="5" type="ORF">GCM10009751_19120</name>
</gene>
<feature type="transmembrane region" description="Helical" evidence="3">
    <location>
        <begin position="201"/>
        <end position="221"/>
    </location>
</feature>
<dbReference type="Pfam" id="PF03816">
    <property type="entry name" value="LytR_cpsA_psr"/>
    <property type="match status" value="1"/>
</dbReference>
<organism evidence="5 6">
    <name type="scientific">Myceligenerans crystallogenes</name>
    <dbReference type="NCBI Taxonomy" id="316335"/>
    <lineage>
        <taxon>Bacteria</taxon>
        <taxon>Bacillati</taxon>
        <taxon>Actinomycetota</taxon>
        <taxon>Actinomycetes</taxon>
        <taxon>Micrococcales</taxon>
        <taxon>Promicromonosporaceae</taxon>
        <taxon>Myceligenerans</taxon>
    </lineage>
</organism>
<keyword evidence="3" id="KW-0812">Transmembrane</keyword>
<dbReference type="NCBIfam" id="TIGR00350">
    <property type="entry name" value="lytR_cpsA_psr"/>
    <property type="match status" value="1"/>
</dbReference>
<dbReference type="EMBL" id="BAAANL010000003">
    <property type="protein sequence ID" value="GAA1861593.1"/>
    <property type="molecule type" value="Genomic_DNA"/>
</dbReference>
<proteinExistence type="inferred from homology"/>
<evidence type="ECO:0000259" key="4">
    <source>
        <dbReference type="Pfam" id="PF03816"/>
    </source>
</evidence>
<feature type="compositionally biased region" description="Low complexity" evidence="2">
    <location>
        <begin position="39"/>
        <end position="52"/>
    </location>
</feature>
<evidence type="ECO:0000256" key="2">
    <source>
        <dbReference type="SAM" id="MobiDB-lite"/>
    </source>
</evidence>
<dbReference type="Gene3D" id="3.40.630.190">
    <property type="entry name" value="LCP protein"/>
    <property type="match status" value="1"/>
</dbReference>
<accession>A0ABN2NBC9</accession>
<comment type="caution">
    <text evidence="5">The sequence shown here is derived from an EMBL/GenBank/DDBJ whole genome shotgun (WGS) entry which is preliminary data.</text>
</comment>
<evidence type="ECO:0000256" key="3">
    <source>
        <dbReference type="SAM" id="Phobius"/>
    </source>
</evidence>
<feature type="compositionally biased region" description="Pro residues" evidence="2">
    <location>
        <begin position="97"/>
        <end position="117"/>
    </location>
</feature>
<reference evidence="5 6" key="1">
    <citation type="journal article" date="2019" name="Int. J. Syst. Evol. Microbiol.">
        <title>The Global Catalogue of Microorganisms (GCM) 10K type strain sequencing project: providing services to taxonomists for standard genome sequencing and annotation.</title>
        <authorList>
            <consortium name="The Broad Institute Genomics Platform"/>
            <consortium name="The Broad Institute Genome Sequencing Center for Infectious Disease"/>
            <person name="Wu L."/>
            <person name="Ma J."/>
        </authorList>
    </citation>
    <scope>NUCLEOTIDE SEQUENCE [LARGE SCALE GENOMIC DNA]</scope>
    <source>
        <strain evidence="5 6">JCM 14326</strain>
    </source>
</reference>
<feature type="compositionally biased region" description="Pro residues" evidence="2">
    <location>
        <begin position="160"/>
        <end position="178"/>
    </location>
</feature>
<dbReference type="Proteomes" id="UP001501094">
    <property type="component" value="Unassembled WGS sequence"/>
</dbReference>
<name>A0ABN2NBC9_9MICO</name>
<dbReference type="InterPro" id="IPR050922">
    <property type="entry name" value="LytR/CpsA/Psr_CW_biosynth"/>
</dbReference>
<comment type="similarity">
    <text evidence="1">Belongs to the LytR/CpsA/Psr (LCP) family.</text>
</comment>
<feature type="region of interest" description="Disordered" evidence="2">
    <location>
        <begin position="1"/>
        <end position="193"/>
    </location>
</feature>
<protein>
    <recommendedName>
        <fullName evidence="4">Cell envelope-related transcriptional attenuator domain-containing protein</fullName>
    </recommendedName>
</protein>
<feature type="compositionally biased region" description="Basic and acidic residues" evidence="2">
    <location>
        <begin position="1"/>
        <end position="11"/>
    </location>
</feature>
<evidence type="ECO:0000313" key="5">
    <source>
        <dbReference type="EMBL" id="GAA1861593.1"/>
    </source>
</evidence>
<dbReference type="PANTHER" id="PTHR33392:SF6">
    <property type="entry name" value="POLYISOPRENYL-TEICHOIC ACID--PEPTIDOGLYCAN TEICHOIC ACID TRANSFERASE TAGU"/>
    <property type="match status" value="1"/>
</dbReference>
<feature type="domain" description="Cell envelope-related transcriptional attenuator" evidence="4">
    <location>
        <begin position="263"/>
        <end position="406"/>
    </location>
</feature>